<reference evidence="3" key="2">
    <citation type="journal article" date="2009" name="Genome Res.">
        <title>Comparative genomic analyses of the human fungal pathogens Coccidioides and their relatives.</title>
        <authorList>
            <person name="Sharpton T.J."/>
            <person name="Stajich J.E."/>
            <person name="Rounsley S.D."/>
            <person name="Gardner M.J."/>
            <person name="Wortman J.R."/>
            <person name="Jordar V.S."/>
            <person name="Maiti R."/>
            <person name="Kodira C.D."/>
            <person name="Neafsey D.E."/>
            <person name="Zeng Q."/>
            <person name="Hung C.-Y."/>
            <person name="McMahan C."/>
            <person name="Muszewska A."/>
            <person name="Grynberg M."/>
            <person name="Mandel M.A."/>
            <person name="Kellner E.M."/>
            <person name="Barker B.M."/>
            <person name="Galgiani J.N."/>
            <person name="Orbach M.J."/>
            <person name="Kirkland T.N."/>
            <person name="Cole G.T."/>
            <person name="Henn M.R."/>
            <person name="Birren B.W."/>
            <person name="Taylor J.W."/>
        </authorList>
    </citation>
    <scope>NUCLEOTIDE SEQUENCE [LARGE SCALE GENOMIC DNA]</scope>
    <source>
        <strain evidence="3">RMSCC 3488</strain>
    </source>
</reference>
<evidence type="ECO:0000256" key="1">
    <source>
        <dbReference type="SAM" id="MobiDB-lite"/>
    </source>
</evidence>
<name>A0A0J6IDG4_COCPO</name>
<reference evidence="2 3" key="1">
    <citation type="submission" date="2007-06" db="EMBL/GenBank/DDBJ databases">
        <title>The Genome Sequence of Coccidioides posadasii RMSCC_3488.</title>
        <authorList>
            <consortium name="Coccidioides Genome Resources Consortium"/>
            <consortium name="The Broad Institute Genome Sequencing Platform"/>
            <person name="Henn M.R."/>
            <person name="Sykes S."/>
            <person name="Young S."/>
            <person name="Jaffe D."/>
            <person name="Berlin A."/>
            <person name="Alvarez P."/>
            <person name="Butler J."/>
            <person name="Gnerre S."/>
            <person name="Grabherr M."/>
            <person name="Mauceli E."/>
            <person name="Brockman W."/>
            <person name="Kodira C."/>
            <person name="Alvarado L."/>
            <person name="Zeng Q."/>
            <person name="Crawford M."/>
            <person name="Antoine C."/>
            <person name="Devon K."/>
            <person name="Galgiani J."/>
            <person name="Orsborn K."/>
            <person name="Lewis M.L."/>
            <person name="Nusbaum C."/>
            <person name="Galagan J."/>
            <person name="Birren B."/>
        </authorList>
    </citation>
    <scope>NUCLEOTIDE SEQUENCE [LARGE SCALE GENOMIC DNA]</scope>
    <source>
        <strain evidence="2 3">RMSCC 3488</strain>
    </source>
</reference>
<reference evidence="3" key="3">
    <citation type="journal article" date="2010" name="Genome Res.">
        <title>Population genomic sequencing of Coccidioides fungi reveals recent hybridization and transposon control.</title>
        <authorList>
            <person name="Neafsey D.E."/>
            <person name="Barker B.M."/>
            <person name="Sharpton T.J."/>
            <person name="Stajich J.E."/>
            <person name="Park D.J."/>
            <person name="Whiston E."/>
            <person name="Hung C.-Y."/>
            <person name="McMahan C."/>
            <person name="White J."/>
            <person name="Sykes S."/>
            <person name="Heiman D."/>
            <person name="Young S."/>
            <person name="Zeng Q."/>
            <person name="Abouelleil A."/>
            <person name="Aftuck L."/>
            <person name="Bessette D."/>
            <person name="Brown A."/>
            <person name="FitzGerald M."/>
            <person name="Lui A."/>
            <person name="Macdonald J.P."/>
            <person name="Priest M."/>
            <person name="Orbach M.J."/>
            <person name="Galgiani J.N."/>
            <person name="Kirkland T.N."/>
            <person name="Cole G.T."/>
            <person name="Birren B.W."/>
            <person name="Henn M.R."/>
            <person name="Taylor J.W."/>
            <person name="Rounsley S.D."/>
        </authorList>
    </citation>
    <scope>NUCLEOTIDE SEQUENCE [LARGE SCALE GENOMIC DNA]</scope>
    <source>
        <strain evidence="3">RMSCC 3488</strain>
    </source>
</reference>
<evidence type="ECO:0000313" key="3">
    <source>
        <dbReference type="Proteomes" id="UP000054567"/>
    </source>
</evidence>
<feature type="region of interest" description="Disordered" evidence="1">
    <location>
        <begin position="110"/>
        <end position="135"/>
    </location>
</feature>
<organism evidence="2 3">
    <name type="scientific">Coccidioides posadasii RMSCC 3488</name>
    <dbReference type="NCBI Taxonomy" id="454284"/>
    <lineage>
        <taxon>Eukaryota</taxon>
        <taxon>Fungi</taxon>
        <taxon>Dikarya</taxon>
        <taxon>Ascomycota</taxon>
        <taxon>Pezizomycotina</taxon>
        <taxon>Eurotiomycetes</taxon>
        <taxon>Eurotiomycetidae</taxon>
        <taxon>Onygenales</taxon>
        <taxon>Onygenaceae</taxon>
        <taxon>Coccidioides</taxon>
    </lineage>
</organism>
<dbReference type="AlphaFoldDB" id="A0A0J6IDG4"/>
<protein>
    <submittedName>
        <fullName evidence="2">Uncharacterized protein</fullName>
    </submittedName>
</protein>
<dbReference type="EMBL" id="DS268111">
    <property type="protein sequence ID" value="KMM69772.1"/>
    <property type="molecule type" value="Genomic_DNA"/>
</dbReference>
<sequence length="150" mass="16653">MNSKPDMPHAVTLHCCIPGPVLHLHPTAKGVRQFCHWPMNRSKSMLVSPQVGQGDIEQEETSALVSRLPRPSFIPPLAREVSGKKGEKISHWPKLAPRFEWTGSRKVENVEKLQEKKGGKERRGKEQLVGDTGQQLRSCLSDGTAKTITA</sequence>
<evidence type="ECO:0000313" key="2">
    <source>
        <dbReference type="EMBL" id="KMM69772.1"/>
    </source>
</evidence>
<feature type="compositionally biased region" description="Basic and acidic residues" evidence="1">
    <location>
        <begin position="110"/>
        <end position="128"/>
    </location>
</feature>
<proteinExistence type="predicted"/>
<gene>
    <name evidence="2" type="ORF">CPAG_06086</name>
</gene>
<accession>A0A0J6IDG4</accession>
<dbReference type="Proteomes" id="UP000054567">
    <property type="component" value="Unassembled WGS sequence"/>
</dbReference>
<dbReference type="VEuPathDB" id="FungiDB:CPAG_06086"/>